<protein>
    <submittedName>
        <fullName evidence="1">Uncharacterized protein</fullName>
    </submittedName>
</protein>
<evidence type="ECO:0000313" key="1">
    <source>
        <dbReference type="EMBL" id="KAJ7689317.1"/>
    </source>
</evidence>
<comment type="caution">
    <text evidence="1">The sequence shown here is derived from an EMBL/GenBank/DDBJ whole genome shotgun (WGS) entry which is preliminary data.</text>
</comment>
<name>A0AAD7DEK4_MYCRO</name>
<dbReference type="EMBL" id="JARKIE010000073">
    <property type="protein sequence ID" value="KAJ7689317.1"/>
    <property type="molecule type" value="Genomic_DNA"/>
</dbReference>
<dbReference type="Proteomes" id="UP001221757">
    <property type="component" value="Unassembled WGS sequence"/>
</dbReference>
<proteinExistence type="predicted"/>
<accession>A0AAD7DEK4</accession>
<evidence type="ECO:0000313" key="2">
    <source>
        <dbReference type="Proteomes" id="UP001221757"/>
    </source>
</evidence>
<dbReference type="AlphaFoldDB" id="A0AAD7DEK4"/>
<gene>
    <name evidence="1" type="ORF">B0H17DRAFT_1066883</name>
</gene>
<organism evidence="1 2">
    <name type="scientific">Mycena rosella</name>
    <name type="common">Pink bonnet</name>
    <name type="synonym">Agaricus rosellus</name>
    <dbReference type="NCBI Taxonomy" id="1033263"/>
    <lineage>
        <taxon>Eukaryota</taxon>
        <taxon>Fungi</taxon>
        <taxon>Dikarya</taxon>
        <taxon>Basidiomycota</taxon>
        <taxon>Agaricomycotina</taxon>
        <taxon>Agaricomycetes</taxon>
        <taxon>Agaricomycetidae</taxon>
        <taxon>Agaricales</taxon>
        <taxon>Marasmiineae</taxon>
        <taxon>Mycenaceae</taxon>
        <taxon>Mycena</taxon>
    </lineage>
</organism>
<keyword evidence="2" id="KW-1185">Reference proteome</keyword>
<reference evidence="1" key="1">
    <citation type="submission" date="2023-03" db="EMBL/GenBank/DDBJ databases">
        <title>Massive genome expansion in bonnet fungi (Mycena s.s.) driven by repeated elements and novel gene families across ecological guilds.</title>
        <authorList>
            <consortium name="Lawrence Berkeley National Laboratory"/>
            <person name="Harder C.B."/>
            <person name="Miyauchi S."/>
            <person name="Viragh M."/>
            <person name="Kuo A."/>
            <person name="Thoen E."/>
            <person name="Andreopoulos B."/>
            <person name="Lu D."/>
            <person name="Skrede I."/>
            <person name="Drula E."/>
            <person name="Henrissat B."/>
            <person name="Morin E."/>
            <person name="Kohler A."/>
            <person name="Barry K."/>
            <person name="LaButti K."/>
            <person name="Morin E."/>
            <person name="Salamov A."/>
            <person name="Lipzen A."/>
            <person name="Mereny Z."/>
            <person name="Hegedus B."/>
            <person name="Baldrian P."/>
            <person name="Stursova M."/>
            <person name="Weitz H."/>
            <person name="Taylor A."/>
            <person name="Grigoriev I.V."/>
            <person name="Nagy L.G."/>
            <person name="Martin F."/>
            <person name="Kauserud H."/>
        </authorList>
    </citation>
    <scope>NUCLEOTIDE SEQUENCE</scope>
    <source>
        <strain evidence="1">CBHHK067</strain>
    </source>
</reference>
<sequence>MVTVSSSLPFRADIAPSVLTPPSPHFLLQMYRPRSLDLPTQGSPAPRKSTRSPLVLPSPFLKRGRWPQQQHLMKFINRKTLHGTKKPKLFLYALRRRLLRRGLNFPRTRRAYSTQIRRSVLMIPTARTSFLLNRCDVWETTEPAWPGSSPILLPRLPFLGLRPETPDSGYCSDESLPSPCSTQSNVSPRPIRRYILPDPSPLAASPSDLAYPAEILIRLSRQSASPRIPPPRFDL</sequence>